<dbReference type="STRING" id="61819.ENSACIP00000006116"/>
<evidence type="ECO:0000256" key="2">
    <source>
        <dbReference type="ARBA" id="ARBA00009269"/>
    </source>
</evidence>
<dbReference type="InterPro" id="IPR009000">
    <property type="entry name" value="Transl_B-barrel_sf"/>
</dbReference>
<dbReference type="SUPFAM" id="SSF50447">
    <property type="entry name" value="Translation proteins"/>
    <property type="match status" value="1"/>
</dbReference>
<sequence>MTNAVSVVLRLWSKAIFAGYKRGLRNQREHTALLKLEGCYSRDEVDFYLGKRCAYVYKAKKNTVTPGGKPNKTRVIWGKVTRAHGNSGMVRAKFSSNLPAKAIGHRIRVVSHMTRSAGFMTSQSSIESLISFLHEFAGFCDSVHTFLSNLGLRWELLACGAHPPQSEPGI</sequence>
<dbReference type="PROSITE" id="PS01105">
    <property type="entry name" value="RIBOSOMAL_L35AE"/>
    <property type="match status" value="1"/>
</dbReference>
<comment type="subunit">
    <text evidence="3">Component of the large ribosomal subunit.</text>
</comment>
<dbReference type="AlphaFoldDB" id="A0A3Q0R6U8"/>
<evidence type="ECO:0000256" key="5">
    <source>
        <dbReference type="ARBA" id="ARBA00022980"/>
    </source>
</evidence>
<keyword evidence="10" id="KW-1185">Reference proteome</keyword>
<dbReference type="HAMAP" id="MF_00573">
    <property type="entry name" value="Ribosomal_eL33"/>
    <property type="match status" value="1"/>
</dbReference>
<dbReference type="InterPro" id="IPR038661">
    <property type="entry name" value="Ribosomal_eL33_sf"/>
</dbReference>
<dbReference type="GO" id="GO:0006412">
    <property type="term" value="P:translation"/>
    <property type="evidence" value="ECO:0007669"/>
    <property type="project" value="InterPro"/>
</dbReference>
<protein>
    <recommendedName>
        <fullName evidence="7">Large ribosomal subunit protein eL33</fullName>
    </recommendedName>
    <alternativeName>
        <fullName evidence="8">60S ribosomal protein L35a</fullName>
    </alternativeName>
</protein>
<dbReference type="Pfam" id="PF01247">
    <property type="entry name" value="Ribosomal_L35Ae"/>
    <property type="match status" value="1"/>
</dbReference>
<dbReference type="Ensembl" id="ENSACIT00000006298.1">
    <property type="protein sequence ID" value="ENSACIP00000006116.1"/>
    <property type="gene ID" value="ENSACIG00000004810.1"/>
</dbReference>
<dbReference type="OMA" id="HEFAGFC"/>
<dbReference type="GeneTree" id="ENSGT00390000016972"/>
<keyword evidence="5" id="KW-0689">Ribosomal protein</keyword>
<keyword evidence="4" id="KW-0963">Cytoplasm</keyword>
<evidence type="ECO:0000256" key="3">
    <source>
        <dbReference type="ARBA" id="ARBA00011133"/>
    </source>
</evidence>
<dbReference type="PANTHER" id="PTHR10902">
    <property type="entry name" value="60S RIBOSOMAL PROTEIN L35A"/>
    <property type="match status" value="1"/>
</dbReference>
<keyword evidence="6" id="KW-0687">Ribonucleoprotein</keyword>
<accession>A0A3Q0R6U8</accession>
<comment type="similarity">
    <text evidence="2">Belongs to the eukaryotic ribosomal protein eL33 family.</text>
</comment>
<evidence type="ECO:0000313" key="10">
    <source>
        <dbReference type="Proteomes" id="UP000261340"/>
    </source>
</evidence>
<evidence type="ECO:0000256" key="1">
    <source>
        <dbReference type="ARBA" id="ARBA00004496"/>
    </source>
</evidence>
<dbReference type="Gene3D" id="2.40.10.190">
    <property type="entry name" value="translation elongation factor selb, chain A, domain 4"/>
    <property type="match status" value="1"/>
</dbReference>
<evidence type="ECO:0000256" key="6">
    <source>
        <dbReference type="ARBA" id="ARBA00023274"/>
    </source>
</evidence>
<evidence type="ECO:0000313" key="9">
    <source>
        <dbReference type="Ensembl" id="ENSACIP00000006116.1"/>
    </source>
</evidence>
<dbReference type="FunFam" id="2.40.10.190:FF:000005">
    <property type="entry name" value="60S ribosomal protein L35a"/>
    <property type="match status" value="1"/>
</dbReference>
<evidence type="ECO:0000256" key="8">
    <source>
        <dbReference type="ARBA" id="ARBA00035530"/>
    </source>
</evidence>
<proteinExistence type="inferred from homology"/>
<organism evidence="9 10">
    <name type="scientific">Amphilophus citrinellus</name>
    <name type="common">Midas cichlid</name>
    <name type="synonym">Cichlasoma citrinellum</name>
    <dbReference type="NCBI Taxonomy" id="61819"/>
    <lineage>
        <taxon>Eukaryota</taxon>
        <taxon>Metazoa</taxon>
        <taxon>Chordata</taxon>
        <taxon>Craniata</taxon>
        <taxon>Vertebrata</taxon>
        <taxon>Euteleostomi</taxon>
        <taxon>Actinopterygii</taxon>
        <taxon>Neopterygii</taxon>
        <taxon>Teleostei</taxon>
        <taxon>Neoteleostei</taxon>
        <taxon>Acanthomorphata</taxon>
        <taxon>Ovalentaria</taxon>
        <taxon>Cichlomorphae</taxon>
        <taxon>Cichliformes</taxon>
        <taxon>Cichlidae</taxon>
        <taxon>New World cichlids</taxon>
        <taxon>Cichlasomatinae</taxon>
        <taxon>Heroini</taxon>
        <taxon>Amphilophus</taxon>
    </lineage>
</organism>
<name>A0A3Q0R6U8_AMPCI</name>
<dbReference type="GO" id="GO:0022625">
    <property type="term" value="C:cytosolic large ribosomal subunit"/>
    <property type="evidence" value="ECO:0007669"/>
    <property type="project" value="UniProtKB-ARBA"/>
</dbReference>
<reference evidence="9" key="1">
    <citation type="submission" date="2025-08" db="UniProtKB">
        <authorList>
            <consortium name="Ensembl"/>
        </authorList>
    </citation>
    <scope>IDENTIFICATION</scope>
</reference>
<reference evidence="9" key="2">
    <citation type="submission" date="2025-09" db="UniProtKB">
        <authorList>
            <consortium name="Ensembl"/>
        </authorList>
    </citation>
    <scope>IDENTIFICATION</scope>
</reference>
<dbReference type="InterPro" id="IPR018266">
    <property type="entry name" value="Ribosomal_eL33_CS"/>
</dbReference>
<dbReference type="GO" id="GO:0003735">
    <property type="term" value="F:structural constituent of ribosome"/>
    <property type="evidence" value="ECO:0007669"/>
    <property type="project" value="InterPro"/>
</dbReference>
<dbReference type="InterPro" id="IPR001780">
    <property type="entry name" value="Ribosomal_eL33"/>
</dbReference>
<evidence type="ECO:0000256" key="4">
    <source>
        <dbReference type="ARBA" id="ARBA00022490"/>
    </source>
</evidence>
<evidence type="ECO:0000256" key="7">
    <source>
        <dbReference type="ARBA" id="ARBA00035228"/>
    </source>
</evidence>
<dbReference type="Proteomes" id="UP000261340">
    <property type="component" value="Unplaced"/>
</dbReference>
<comment type="subcellular location">
    <subcellularLocation>
        <location evidence="1">Cytoplasm</location>
    </subcellularLocation>
</comment>